<gene>
    <name evidence="1" type="ORF">GNZ12_22535</name>
</gene>
<reference evidence="1 2" key="1">
    <citation type="submission" date="2019-11" db="EMBL/GenBank/DDBJ databases">
        <title>Metabolism of dissolved organic matter in forest soils.</title>
        <authorList>
            <person name="Cyle K.T."/>
            <person name="Wilhelm R.C."/>
            <person name="Martinez C.E."/>
        </authorList>
    </citation>
    <scope>NUCLEOTIDE SEQUENCE [LARGE SCALE GENOMIC DNA]</scope>
    <source>
        <strain evidence="1 2">1N</strain>
    </source>
</reference>
<sequence>MDSNANCCFADGHCSLAPDGPSRLAVHPIHHHQ</sequence>
<keyword evidence="2" id="KW-1185">Reference proteome</keyword>
<name>A0ABX2BT15_9BURK</name>
<evidence type="ECO:0000313" key="2">
    <source>
        <dbReference type="Proteomes" id="UP000652198"/>
    </source>
</evidence>
<comment type="caution">
    <text evidence="1">The sequence shown here is derived from an EMBL/GenBank/DDBJ whole genome shotgun (WGS) entry which is preliminary data.</text>
</comment>
<proteinExistence type="predicted"/>
<accession>A0ABX2BT15</accession>
<evidence type="ECO:0000313" key="1">
    <source>
        <dbReference type="EMBL" id="NPT44032.1"/>
    </source>
</evidence>
<protein>
    <submittedName>
        <fullName evidence="1">Uncharacterized protein</fullName>
    </submittedName>
</protein>
<dbReference type="EMBL" id="WOEY01000089">
    <property type="protein sequence ID" value="NPT44032.1"/>
    <property type="molecule type" value="Genomic_DNA"/>
</dbReference>
<dbReference type="Proteomes" id="UP000652198">
    <property type="component" value="Unassembled WGS sequence"/>
</dbReference>
<organism evidence="1 2">
    <name type="scientific">Paraburkholderia solitsugae</name>
    <dbReference type="NCBI Taxonomy" id="2675748"/>
    <lineage>
        <taxon>Bacteria</taxon>
        <taxon>Pseudomonadati</taxon>
        <taxon>Pseudomonadota</taxon>
        <taxon>Betaproteobacteria</taxon>
        <taxon>Burkholderiales</taxon>
        <taxon>Burkholderiaceae</taxon>
        <taxon>Paraburkholderia</taxon>
    </lineage>
</organism>